<evidence type="ECO:0000313" key="2">
    <source>
        <dbReference type="Proteomes" id="UP001634394"/>
    </source>
</evidence>
<protein>
    <submittedName>
        <fullName evidence="1">Uncharacterized protein</fullName>
    </submittedName>
</protein>
<reference evidence="1 2" key="1">
    <citation type="submission" date="2024-11" db="EMBL/GenBank/DDBJ databases">
        <title>Chromosome-level genome assembly of the freshwater bivalve Anodonta woodiana.</title>
        <authorList>
            <person name="Chen X."/>
        </authorList>
    </citation>
    <scope>NUCLEOTIDE SEQUENCE [LARGE SCALE GENOMIC DNA]</scope>
    <source>
        <strain evidence="1">MN2024</strain>
        <tissue evidence="1">Gills</tissue>
    </source>
</reference>
<keyword evidence="2" id="KW-1185">Reference proteome</keyword>
<dbReference type="Proteomes" id="UP001634394">
    <property type="component" value="Unassembled WGS sequence"/>
</dbReference>
<evidence type="ECO:0000313" key="1">
    <source>
        <dbReference type="EMBL" id="KAL3866211.1"/>
    </source>
</evidence>
<sequence>MEEFTRHSKISEDIITKMKEDGVYLINQFQINKSYNINIFALVDYGKVNDFDFYLADQTREKVSDELTLKDIYESTKLKTLRFYGVTTAHTIHLNGNNSKERHNIEPDISAQLIHPNQSDLGQKSPHVQAEDNIRAITSVSTIELQIPDSNQAENMMGLEESNTSFKNTCHGDCFEKKTIFIILAPMIICL</sequence>
<gene>
    <name evidence="1" type="ORF">ACJMK2_043533</name>
</gene>
<comment type="caution">
    <text evidence="1">The sequence shown here is derived from an EMBL/GenBank/DDBJ whole genome shotgun (WGS) entry which is preliminary data.</text>
</comment>
<dbReference type="AlphaFoldDB" id="A0ABD3VX63"/>
<accession>A0ABD3VX63</accession>
<organism evidence="1 2">
    <name type="scientific">Sinanodonta woodiana</name>
    <name type="common">Chinese pond mussel</name>
    <name type="synonym">Anodonta woodiana</name>
    <dbReference type="NCBI Taxonomy" id="1069815"/>
    <lineage>
        <taxon>Eukaryota</taxon>
        <taxon>Metazoa</taxon>
        <taxon>Spiralia</taxon>
        <taxon>Lophotrochozoa</taxon>
        <taxon>Mollusca</taxon>
        <taxon>Bivalvia</taxon>
        <taxon>Autobranchia</taxon>
        <taxon>Heteroconchia</taxon>
        <taxon>Palaeoheterodonta</taxon>
        <taxon>Unionida</taxon>
        <taxon>Unionoidea</taxon>
        <taxon>Unionidae</taxon>
        <taxon>Unioninae</taxon>
        <taxon>Sinanodonta</taxon>
    </lineage>
</organism>
<name>A0ABD3VX63_SINWO</name>
<proteinExistence type="predicted"/>
<dbReference type="EMBL" id="JBJQND010000009">
    <property type="protein sequence ID" value="KAL3866211.1"/>
    <property type="molecule type" value="Genomic_DNA"/>
</dbReference>